<accession>A0A428NZU9</accession>
<comment type="caution">
    <text evidence="2">The sequence shown here is derived from an EMBL/GenBank/DDBJ whole genome shotgun (WGS) entry which is preliminary data.</text>
</comment>
<organism evidence="2 3">
    <name type="scientific">Fusarium duplospermum</name>
    <dbReference type="NCBI Taxonomy" id="1325734"/>
    <lineage>
        <taxon>Eukaryota</taxon>
        <taxon>Fungi</taxon>
        <taxon>Dikarya</taxon>
        <taxon>Ascomycota</taxon>
        <taxon>Pezizomycotina</taxon>
        <taxon>Sordariomycetes</taxon>
        <taxon>Hypocreomycetidae</taxon>
        <taxon>Hypocreales</taxon>
        <taxon>Nectriaceae</taxon>
        <taxon>Fusarium</taxon>
        <taxon>Fusarium solani species complex</taxon>
    </lineage>
</organism>
<dbReference type="OrthoDB" id="4725400at2759"/>
<proteinExistence type="predicted"/>
<protein>
    <submittedName>
        <fullName evidence="2">Uncharacterized protein</fullName>
    </submittedName>
</protein>
<dbReference type="AlphaFoldDB" id="A0A428NZU9"/>
<dbReference type="Proteomes" id="UP000288168">
    <property type="component" value="Unassembled WGS sequence"/>
</dbReference>
<evidence type="ECO:0000313" key="3">
    <source>
        <dbReference type="Proteomes" id="UP000288168"/>
    </source>
</evidence>
<evidence type="ECO:0000313" key="2">
    <source>
        <dbReference type="EMBL" id="RSL46393.1"/>
    </source>
</evidence>
<gene>
    <name evidence="2" type="ORF">CEP54_013868</name>
</gene>
<feature type="region of interest" description="Disordered" evidence="1">
    <location>
        <begin position="1"/>
        <end position="22"/>
    </location>
</feature>
<reference evidence="2 3" key="1">
    <citation type="submission" date="2017-06" db="EMBL/GenBank/DDBJ databases">
        <title>Comparative genomic analysis of Ambrosia Fusariam Clade fungi.</title>
        <authorList>
            <person name="Stajich J.E."/>
            <person name="Carrillo J."/>
            <person name="Kijimoto T."/>
            <person name="Eskalen A."/>
            <person name="O'Donnell K."/>
            <person name="Kasson M."/>
        </authorList>
    </citation>
    <scope>NUCLEOTIDE SEQUENCE [LARGE SCALE GENOMIC DNA]</scope>
    <source>
        <strain evidence="2 3">NRRL62584</strain>
    </source>
</reference>
<name>A0A428NZU9_9HYPO</name>
<dbReference type="EMBL" id="NKCI01000239">
    <property type="protein sequence ID" value="RSL46393.1"/>
    <property type="molecule type" value="Genomic_DNA"/>
</dbReference>
<keyword evidence="3" id="KW-1185">Reference proteome</keyword>
<evidence type="ECO:0000256" key="1">
    <source>
        <dbReference type="SAM" id="MobiDB-lite"/>
    </source>
</evidence>
<sequence length="97" mass="10911">MASNQNGVSSRDESPEFTIDYNESRPYVQEYQKPPKFNAGDTVMFQQDKNLRPEGPFIVASVSPEGKYLLCLVEDGSNELKPVKDGMEINEEHLKSA</sequence>